<accession>A0A540M8L1</accession>
<sequence length="100" mass="11393">MGCLIVGIDAARSGLRNRWHGWESRYRVARAIRLEDCVKLGCNNCCNRLSPKWVTWQQGLLDSRHRCNSVRAEEWMAWLGVEVQGYIGHKVGGLCEVGLH</sequence>
<dbReference type="Proteomes" id="UP000315295">
    <property type="component" value="Unassembled WGS sequence"/>
</dbReference>
<dbReference type="AlphaFoldDB" id="A0A540M8L1"/>
<keyword evidence="2" id="KW-1185">Reference proteome</keyword>
<protein>
    <submittedName>
        <fullName evidence="1">Uncharacterized protein</fullName>
    </submittedName>
</protein>
<proteinExistence type="predicted"/>
<comment type="caution">
    <text evidence="1">The sequence shown here is derived from an EMBL/GenBank/DDBJ whole genome shotgun (WGS) entry which is preliminary data.</text>
</comment>
<dbReference type="EMBL" id="VIEB01000326">
    <property type="protein sequence ID" value="TQD95090.1"/>
    <property type="molecule type" value="Genomic_DNA"/>
</dbReference>
<reference evidence="1 2" key="1">
    <citation type="journal article" date="2019" name="G3 (Bethesda)">
        <title>Sequencing of a Wild Apple (Malus baccata) Genome Unravels the Differences Between Cultivated and Wild Apple Species Regarding Disease Resistance and Cold Tolerance.</title>
        <authorList>
            <person name="Chen X."/>
        </authorList>
    </citation>
    <scope>NUCLEOTIDE SEQUENCE [LARGE SCALE GENOMIC DNA]</scope>
    <source>
        <strain evidence="2">cv. Shandingzi</strain>
        <tissue evidence="1">Leaves</tissue>
    </source>
</reference>
<evidence type="ECO:0000313" key="2">
    <source>
        <dbReference type="Proteomes" id="UP000315295"/>
    </source>
</evidence>
<name>A0A540M8L1_MALBA</name>
<evidence type="ECO:0000313" key="1">
    <source>
        <dbReference type="EMBL" id="TQD95090.1"/>
    </source>
</evidence>
<gene>
    <name evidence="1" type="ORF">C1H46_019296</name>
</gene>
<organism evidence="1 2">
    <name type="scientific">Malus baccata</name>
    <name type="common">Siberian crab apple</name>
    <name type="synonym">Pyrus baccata</name>
    <dbReference type="NCBI Taxonomy" id="106549"/>
    <lineage>
        <taxon>Eukaryota</taxon>
        <taxon>Viridiplantae</taxon>
        <taxon>Streptophyta</taxon>
        <taxon>Embryophyta</taxon>
        <taxon>Tracheophyta</taxon>
        <taxon>Spermatophyta</taxon>
        <taxon>Magnoliopsida</taxon>
        <taxon>eudicotyledons</taxon>
        <taxon>Gunneridae</taxon>
        <taxon>Pentapetalae</taxon>
        <taxon>rosids</taxon>
        <taxon>fabids</taxon>
        <taxon>Rosales</taxon>
        <taxon>Rosaceae</taxon>
        <taxon>Amygdaloideae</taxon>
        <taxon>Maleae</taxon>
        <taxon>Malus</taxon>
    </lineage>
</organism>